<keyword evidence="1 4" id="KW-0732">Signal</keyword>
<dbReference type="InterPro" id="IPR011893">
    <property type="entry name" value="Selenoprotein_Rdx-typ"/>
</dbReference>
<dbReference type="PANTHER" id="PTHR13544:SF0">
    <property type="entry name" value="THIOREDOXIN REDUCTASE-LIKE SELENOPROTEIN T"/>
    <property type="match status" value="1"/>
</dbReference>
<evidence type="ECO:0000256" key="2">
    <source>
        <dbReference type="ARBA" id="ARBA00023284"/>
    </source>
</evidence>
<dbReference type="EMBL" id="JABANM010001506">
    <property type="protein sequence ID" value="KAF4754166.1"/>
    <property type="molecule type" value="Genomic_DNA"/>
</dbReference>
<evidence type="ECO:0000313" key="6">
    <source>
        <dbReference type="Proteomes" id="UP000574390"/>
    </source>
</evidence>
<evidence type="ECO:0008006" key="7">
    <source>
        <dbReference type="Google" id="ProtNLM"/>
    </source>
</evidence>
<dbReference type="GO" id="GO:0004791">
    <property type="term" value="F:thioredoxin-disulfide reductase (NADPH) activity"/>
    <property type="evidence" value="ECO:0007669"/>
    <property type="project" value="TreeGrafter"/>
</dbReference>
<reference evidence="5 6" key="1">
    <citation type="submission" date="2020-04" db="EMBL/GenBank/DDBJ databases">
        <title>Perkinsus olseni comparative genomics.</title>
        <authorList>
            <person name="Bogema D.R."/>
        </authorList>
    </citation>
    <scope>NUCLEOTIDE SEQUENCE [LARGE SCALE GENOMIC DNA]</scope>
    <source>
        <strain evidence="5">ATCC PRA-205</strain>
    </source>
</reference>
<keyword evidence="3" id="KW-1133">Transmembrane helix</keyword>
<feature type="transmembrane region" description="Helical" evidence="3">
    <location>
        <begin position="128"/>
        <end position="145"/>
    </location>
</feature>
<evidence type="ECO:0000313" key="5">
    <source>
        <dbReference type="EMBL" id="KAF4754166.1"/>
    </source>
</evidence>
<gene>
    <name evidence="5" type="ORF">FOZ62_025540</name>
</gene>
<feature type="transmembrane region" description="Helical" evidence="3">
    <location>
        <begin position="93"/>
        <end position="116"/>
    </location>
</feature>
<dbReference type="Proteomes" id="UP000574390">
    <property type="component" value="Unassembled WGS sequence"/>
</dbReference>
<keyword evidence="2" id="KW-0676">Redox-active center</keyword>
<name>A0A7J6UAE8_PEROL</name>
<accession>A0A7J6UAE8</accession>
<dbReference type="GO" id="GO:0045454">
    <property type="term" value="P:cell redox homeostasis"/>
    <property type="evidence" value="ECO:0007669"/>
    <property type="project" value="TreeGrafter"/>
</dbReference>
<proteinExistence type="predicted"/>
<dbReference type="GO" id="GO:0005789">
    <property type="term" value="C:endoplasmic reticulum membrane"/>
    <property type="evidence" value="ECO:0007669"/>
    <property type="project" value="TreeGrafter"/>
</dbReference>
<sequence length="188" mass="21151">MSLPSQLLSFILAKFYHRFPLLALVLLSFGLASANPVKPDYFRTALQGEDIPHRAYLDSLMPEDQVTIQLARSAKIKYPIPDSVMHISRLVGMLQLFMMAMIFFGDTMCGFMGIPTPDLVKNMQDNKFTAFFAVYFIGSTFQGILMNTGAFEIYKGNTLIWSTLQAGRLPKLNDIVAAFERQGVQFAF</sequence>
<dbReference type="AlphaFoldDB" id="A0A7J6UAE8"/>
<feature type="chain" id="PRO_5029652926" description="Selenoprotein T" evidence="4">
    <location>
        <begin position="35"/>
        <end position="188"/>
    </location>
</feature>
<dbReference type="InterPro" id="IPR019389">
    <property type="entry name" value="Selenoprotein_T"/>
</dbReference>
<dbReference type="PANTHER" id="PTHR13544">
    <property type="entry name" value="SELENOPROTEIN T"/>
    <property type="match status" value="1"/>
</dbReference>
<evidence type="ECO:0000256" key="3">
    <source>
        <dbReference type="SAM" id="Phobius"/>
    </source>
</evidence>
<organism evidence="5 6">
    <name type="scientific">Perkinsus olseni</name>
    <name type="common">Perkinsus atlanticus</name>
    <dbReference type="NCBI Taxonomy" id="32597"/>
    <lineage>
        <taxon>Eukaryota</taxon>
        <taxon>Sar</taxon>
        <taxon>Alveolata</taxon>
        <taxon>Perkinsozoa</taxon>
        <taxon>Perkinsea</taxon>
        <taxon>Perkinsida</taxon>
        <taxon>Perkinsidae</taxon>
        <taxon>Perkinsus</taxon>
    </lineage>
</organism>
<keyword evidence="3" id="KW-0812">Transmembrane</keyword>
<protein>
    <recommendedName>
        <fullName evidence="7">Selenoprotein T</fullName>
    </recommendedName>
</protein>
<feature type="signal peptide" evidence="4">
    <location>
        <begin position="1"/>
        <end position="34"/>
    </location>
</feature>
<comment type="caution">
    <text evidence="5">The sequence shown here is derived from an EMBL/GenBank/DDBJ whole genome shotgun (WGS) entry which is preliminary data.</text>
</comment>
<evidence type="ECO:0000256" key="1">
    <source>
        <dbReference type="ARBA" id="ARBA00022729"/>
    </source>
</evidence>
<evidence type="ECO:0000256" key="4">
    <source>
        <dbReference type="SAM" id="SignalP"/>
    </source>
</evidence>
<keyword evidence="3" id="KW-0472">Membrane</keyword>
<dbReference type="Pfam" id="PF10262">
    <property type="entry name" value="Rdx"/>
    <property type="match status" value="1"/>
</dbReference>